<dbReference type="RefSeq" id="WP_201826947.1">
    <property type="nucleotide sequence ID" value="NZ_JAERRH010000030.1"/>
</dbReference>
<organism evidence="1 2">
    <name type="scientific">Streptomyces musisoli</name>
    <dbReference type="NCBI Taxonomy" id="2802280"/>
    <lineage>
        <taxon>Bacteria</taxon>
        <taxon>Bacillati</taxon>
        <taxon>Actinomycetota</taxon>
        <taxon>Actinomycetes</taxon>
        <taxon>Kitasatosporales</taxon>
        <taxon>Streptomycetaceae</taxon>
        <taxon>Streptomyces</taxon>
    </lineage>
</organism>
<sequence length="54" mass="5706">MIRQQASSSACGVEAWRQRNHPDRLLASGGLAVQVNTSDKYGLAAFDTAPASDS</sequence>
<evidence type="ECO:0000313" key="2">
    <source>
        <dbReference type="Proteomes" id="UP000621386"/>
    </source>
</evidence>
<evidence type="ECO:0000313" key="1">
    <source>
        <dbReference type="EMBL" id="MBL1110154.1"/>
    </source>
</evidence>
<reference evidence="1 2" key="1">
    <citation type="submission" date="2021-01" db="EMBL/GenBank/DDBJ databases">
        <title>WGS of actinomycetes isolated from Thailand.</title>
        <authorList>
            <person name="Thawai C."/>
        </authorList>
    </citation>
    <scope>NUCLEOTIDE SEQUENCE [LARGE SCALE GENOMIC DNA]</scope>
    <source>
        <strain evidence="1 2">CH5-8</strain>
    </source>
</reference>
<gene>
    <name evidence="1" type="ORF">JK361_37300</name>
</gene>
<accession>A0ABS1PDC4</accession>
<comment type="caution">
    <text evidence="1">The sequence shown here is derived from an EMBL/GenBank/DDBJ whole genome shotgun (WGS) entry which is preliminary data.</text>
</comment>
<dbReference type="Proteomes" id="UP000621386">
    <property type="component" value="Unassembled WGS sequence"/>
</dbReference>
<dbReference type="EMBL" id="JAERRH010000030">
    <property type="protein sequence ID" value="MBL1110154.1"/>
    <property type="molecule type" value="Genomic_DNA"/>
</dbReference>
<proteinExistence type="predicted"/>
<name>A0ABS1PDC4_9ACTN</name>
<keyword evidence="2" id="KW-1185">Reference proteome</keyword>
<protein>
    <submittedName>
        <fullName evidence="1">Uncharacterized protein</fullName>
    </submittedName>
</protein>